<dbReference type="Pfam" id="PF01909">
    <property type="entry name" value="NTP_transf_2"/>
    <property type="match status" value="1"/>
</dbReference>
<gene>
    <name evidence="11" type="ORF">BJY20_000347</name>
</gene>
<evidence type="ECO:0000313" key="11">
    <source>
        <dbReference type="EMBL" id="NYF96955.1"/>
    </source>
</evidence>
<evidence type="ECO:0000313" key="12">
    <source>
        <dbReference type="Proteomes" id="UP000554054"/>
    </source>
</evidence>
<comment type="caution">
    <text evidence="11">The sequence shown here is derived from an EMBL/GenBank/DDBJ whole genome shotgun (WGS) entry which is preliminary data.</text>
</comment>
<dbReference type="CDD" id="cd05403">
    <property type="entry name" value="NT_KNTase_like"/>
    <property type="match status" value="1"/>
</dbReference>
<dbReference type="GO" id="GO:0005524">
    <property type="term" value="F:ATP binding"/>
    <property type="evidence" value="ECO:0007669"/>
    <property type="project" value="UniProtKB-KW"/>
</dbReference>
<evidence type="ECO:0000256" key="7">
    <source>
        <dbReference type="ARBA" id="ARBA00022840"/>
    </source>
</evidence>
<keyword evidence="2" id="KW-1277">Toxin-antitoxin system</keyword>
<dbReference type="CDD" id="cd00093">
    <property type="entry name" value="HTH_XRE"/>
    <property type="match status" value="1"/>
</dbReference>
<keyword evidence="4" id="KW-0548">Nucleotidyltransferase</keyword>
<dbReference type="InterPro" id="IPR001387">
    <property type="entry name" value="Cro/C1-type_HTH"/>
</dbReference>
<dbReference type="PROSITE" id="PS50943">
    <property type="entry name" value="HTH_CROC1"/>
    <property type="match status" value="1"/>
</dbReference>
<keyword evidence="6" id="KW-0547">Nucleotide-binding</keyword>
<feature type="domain" description="HTH cro/C1-type" evidence="10">
    <location>
        <begin position="24"/>
        <end position="51"/>
    </location>
</feature>
<dbReference type="GO" id="GO:0016779">
    <property type="term" value="F:nucleotidyltransferase activity"/>
    <property type="evidence" value="ECO:0007669"/>
    <property type="project" value="UniProtKB-KW"/>
</dbReference>
<keyword evidence="8" id="KW-0460">Magnesium</keyword>
<evidence type="ECO:0000256" key="2">
    <source>
        <dbReference type="ARBA" id="ARBA00022649"/>
    </source>
</evidence>
<dbReference type="Proteomes" id="UP000554054">
    <property type="component" value="Unassembled WGS sequence"/>
</dbReference>
<dbReference type="AlphaFoldDB" id="A0A852VT07"/>
<dbReference type="GO" id="GO:0046872">
    <property type="term" value="F:metal ion binding"/>
    <property type="evidence" value="ECO:0007669"/>
    <property type="project" value="UniProtKB-KW"/>
</dbReference>
<proteinExistence type="inferred from homology"/>
<evidence type="ECO:0000256" key="9">
    <source>
        <dbReference type="ARBA" id="ARBA00038276"/>
    </source>
</evidence>
<dbReference type="EMBL" id="JACCAE010000001">
    <property type="protein sequence ID" value="NYF96955.1"/>
    <property type="molecule type" value="Genomic_DNA"/>
</dbReference>
<evidence type="ECO:0000256" key="5">
    <source>
        <dbReference type="ARBA" id="ARBA00022723"/>
    </source>
</evidence>
<dbReference type="InterPro" id="IPR010982">
    <property type="entry name" value="Lambda_DNA-bd_dom_sf"/>
</dbReference>
<evidence type="ECO:0000256" key="6">
    <source>
        <dbReference type="ARBA" id="ARBA00022741"/>
    </source>
</evidence>
<dbReference type="Gene3D" id="3.30.460.10">
    <property type="entry name" value="Beta Polymerase, domain 2"/>
    <property type="match status" value="1"/>
</dbReference>
<dbReference type="InterPro" id="IPR043519">
    <property type="entry name" value="NT_sf"/>
</dbReference>
<comment type="similarity">
    <text evidence="9">Belongs to the MntA antitoxin family.</text>
</comment>
<protein>
    <recommendedName>
        <fullName evidence="10">HTH cro/C1-type domain-containing protein</fullName>
    </recommendedName>
</protein>
<dbReference type="PANTHER" id="PTHR33571:SF12">
    <property type="entry name" value="BSL3053 PROTEIN"/>
    <property type="match status" value="1"/>
</dbReference>
<dbReference type="SUPFAM" id="SSF47413">
    <property type="entry name" value="lambda repressor-like DNA-binding domains"/>
    <property type="match status" value="1"/>
</dbReference>
<comment type="cofactor">
    <cofactor evidence="1">
        <name>Mg(2+)</name>
        <dbReference type="ChEBI" id="CHEBI:18420"/>
    </cofactor>
</comment>
<keyword evidence="7" id="KW-0067">ATP-binding</keyword>
<keyword evidence="5" id="KW-0479">Metal-binding</keyword>
<keyword evidence="3" id="KW-0808">Transferase</keyword>
<dbReference type="RefSeq" id="WP_185989945.1">
    <property type="nucleotide sequence ID" value="NZ_JACCAE010000001.1"/>
</dbReference>
<dbReference type="SUPFAM" id="SSF81301">
    <property type="entry name" value="Nucleotidyltransferase"/>
    <property type="match status" value="1"/>
</dbReference>
<dbReference type="InterPro" id="IPR052038">
    <property type="entry name" value="Type-VII_TA_antitoxin"/>
</dbReference>
<evidence type="ECO:0000256" key="8">
    <source>
        <dbReference type="ARBA" id="ARBA00022842"/>
    </source>
</evidence>
<accession>A0A852VT07</accession>
<evidence type="ECO:0000256" key="1">
    <source>
        <dbReference type="ARBA" id="ARBA00001946"/>
    </source>
</evidence>
<reference evidence="11 12" key="1">
    <citation type="submission" date="2020-07" db="EMBL/GenBank/DDBJ databases">
        <title>Sequencing the genomes of 1000 actinobacteria strains.</title>
        <authorList>
            <person name="Klenk H.-P."/>
        </authorList>
    </citation>
    <scope>NUCLEOTIDE SEQUENCE [LARGE SCALE GENOMIC DNA]</scope>
    <source>
        <strain evidence="11 12">DSM 26154</strain>
    </source>
</reference>
<dbReference type="PANTHER" id="PTHR33571">
    <property type="entry name" value="SSL8005 PROTEIN"/>
    <property type="match status" value="1"/>
</dbReference>
<dbReference type="Gene3D" id="1.10.260.40">
    <property type="entry name" value="lambda repressor-like DNA-binding domains"/>
    <property type="match status" value="1"/>
</dbReference>
<sequence>MDLVAEYRDARRAEELAKMRRGLVLRAMASSGMSQREVAEALGVSQPAINQQMQAAPRLDDVHPEVLLNAARPVLTTLAEQCGYRDLAVFGSVARHEAHPGSDIDLLVRSPEGASSFDFIRFKQLLERVLGREIDLVDVGGLQPGLDDDIRRQAVAL</sequence>
<keyword evidence="12" id="KW-1185">Reference proteome</keyword>
<dbReference type="GO" id="GO:0003677">
    <property type="term" value="F:DNA binding"/>
    <property type="evidence" value="ECO:0007669"/>
    <property type="project" value="InterPro"/>
</dbReference>
<dbReference type="InterPro" id="IPR002934">
    <property type="entry name" value="Polymerase_NTP_transf_dom"/>
</dbReference>
<evidence type="ECO:0000259" key="10">
    <source>
        <dbReference type="PROSITE" id="PS50943"/>
    </source>
</evidence>
<evidence type="ECO:0000256" key="4">
    <source>
        <dbReference type="ARBA" id="ARBA00022695"/>
    </source>
</evidence>
<evidence type="ECO:0000256" key="3">
    <source>
        <dbReference type="ARBA" id="ARBA00022679"/>
    </source>
</evidence>
<name>A0A852VT07_9MICO</name>
<organism evidence="11 12">
    <name type="scientific">Janibacter cremeus</name>
    <dbReference type="NCBI Taxonomy" id="1285192"/>
    <lineage>
        <taxon>Bacteria</taxon>
        <taxon>Bacillati</taxon>
        <taxon>Actinomycetota</taxon>
        <taxon>Actinomycetes</taxon>
        <taxon>Micrococcales</taxon>
        <taxon>Intrasporangiaceae</taxon>
        <taxon>Janibacter</taxon>
    </lineage>
</organism>